<keyword evidence="6" id="KW-0804">Transcription</keyword>
<evidence type="ECO:0000256" key="5">
    <source>
        <dbReference type="ARBA" id="ARBA00023159"/>
    </source>
</evidence>
<dbReference type="Proteomes" id="UP000186917">
    <property type="component" value="Unassembled WGS sequence"/>
</dbReference>
<keyword evidence="9" id="KW-1185">Reference proteome</keyword>
<evidence type="ECO:0000313" key="8">
    <source>
        <dbReference type="EMBL" id="SIS97522.1"/>
    </source>
</evidence>
<dbReference type="FunFam" id="1.10.8.60:FF:000014">
    <property type="entry name" value="DNA-binding transcriptional regulator NtrC"/>
    <property type="match status" value="1"/>
</dbReference>
<dbReference type="GO" id="GO:0043565">
    <property type="term" value="F:sequence-specific DNA binding"/>
    <property type="evidence" value="ECO:0007669"/>
    <property type="project" value="InterPro"/>
</dbReference>
<dbReference type="PROSITE" id="PS00688">
    <property type="entry name" value="SIGMA54_INTERACT_3"/>
    <property type="match status" value="1"/>
</dbReference>
<dbReference type="InterPro" id="IPR058031">
    <property type="entry name" value="AAA_lid_NorR"/>
</dbReference>
<dbReference type="STRING" id="477680.SAMN05421788_102430"/>
<evidence type="ECO:0000313" key="9">
    <source>
        <dbReference type="Proteomes" id="UP000186917"/>
    </source>
</evidence>
<dbReference type="SUPFAM" id="SSF46689">
    <property type="entry name" value="Homeodomain-like"/>
    <property type="match status" value="1"/>
</dbReference>
<dbReference type="Gene3D" id="3.30.450.40">
    <property type="match status" value="3"/>
</dbReference>
<dbReference type="SMART" id="SM00382">
    <property type="entry name" value="AAA"/>
    <property type="match status" value="1"/>
</dbReference>
<dbReference type="PANTHER" id="PTHR32071:SF117">
    <property type="entry name" value="PTS-DEPENDENT DIHYDROXYACETONE KINASE OPERON REGULATORY PROTEIN-RELATED"/>
    <property type="match status" value="1"/>
</dbReference>
<keyword evidence="2" id="KW-0067">ATP-binding</keyword>
<accession>A0A1N7NGU9</accession>
<dbReference type="Gene3D" id="1.10.8.60">
    <property type="match status" value="1"/>
</dbReference>
<evidence type="ECO:0000256" key="3">
    <source>
        <dbReference type="ARBA" id="ARBA00023015"/>
    </source>
</evidence>
<dbReference type="InterPro" id="IPR025662">
    <property type="entry name" value="Sigma_54_int_dom_ATP-bd_1"/>
</dbReference>
<sequence>MHSMPLTENNDSEQHYLQSMHTATELLSLCEAFTSVQEPKQLEYLLRLQVHPLLGIHTSYVTCIKESNNGDEYLLHTPPAEITREQKEYYILQKEKDALLLGLLNRINEQERYIRLDWNRQAEEIQADTALRAFPNAGTAALLIAGLFRRSKVIGYWLMLVPEHLSKAALPSRLLDLVTLQLSNAVHKIILYEQLHSNKKESESLQLLNIDLAAARNRQDILSLVRTRLLALFPFSHHFICKVNEDDTTLSLYGTDVHSCAQYHPLYETVKAMKVPIADGIWNKVLLSSEPAVFDLTEMEKRETLPMYLRVNAESGIRWVVMLAFKLDEKVIGAWAIAFTHTQQPLSRQLKLIKAIAAPVSVAISNIIANESLHEKREERERLLDANFALADVRDRQKLEEALHLHLPLLLRNSYHSVALVQESKANTEIDIIRIEHLFHTSANNTQLTALHNEGVQWIAVLSLKNGNEPAACLHVYFKGVEKPEKKLLNLLKEISLPASKAFSAILHYEEIVRRDKEKELLLTLSKDIAGIREKEQLLQTIKKRLQQPMGFTHFALAVKDAAGVITTFLADPGSRAKMHPSYYSLFRQELQHDHPFLQHIHQASQPVVINRNNAVAFSELPDVIKVNFESGIEEMVITRLYDGINVFGYWFLFFQERGQILSAQFNLVSAISHQLSTAMLNIRANTELINRDRENELLLNISKMISGAKNYGDVTALIAAKLPEVFLFEHHLIGIIQERDAMIQFVLPPSPTPGITYSEHTYTLSDLLGEETGESLLTSDSFIEITLTSKQIIRFQQITGERIPAQAMVTSFTYSGKLTGIWLLFYTNTPAVSDKKSRLLSSIKDQLSVAIGNLQASEQIQRQLTETSHYKEHLEEEKIYLREELETAYQYADIVGQSNAVKKVFEMVALVAPSDSTVLIQGETGTGKELIARAIHHLSPRQSKLMVKVNCAALPANLVESELFGHEKGSFTGAIERRIGKFELANGGTLFLDEIGEMPLELQVKLLRALQEREIERIGGRSVIKVNVRVVTATNRNLEQEVREGRFRSDLYFRLNTFPIYAPPLREHKEDIPLLANHFVNRFSKKAGKAIDTISQGALQTLMAYDWPGNVRELEHHVERSVLLAQGNTIRQMDVMLRQAFPAAATQGDSSAIKTIDDNERDLIIRALKFCSGKISGTNGAASLLGVPPTTLYSKMKRLHIKKTFNK</sequence>
<keyword evidence="5" id="KW-0010">Activator</keyword>
<dbReference type="InterPro" id="IPR029016">
    <property type="entry name" value="GAF-like_dom_sf"/>
</dbReference>
<evidence type="ECO:0000256" key="4">
    <source>
        <dbReference type="ARBA" id="ARBA00023125"/>
    </source>
</evidence>
<dbReference type="PROSITE" id="PS00676">
    <property type="entry name" value="SIGMA54_INTERACT_2"/>
    <property type="match status" value="1"/>
</dbReference>
<dbReference type="PROSITE" id="PS00675">
    <property type="entry name" value="SIGMA54_INTERACT_1"/>
    <property type="match status" value="1"/>
</dbReference>
<keyword evidence="3" id="KW-0805">Transcription regulation</keyword>
<dbReference type="EMBL" id="FTOR01000002">
    <property type="protein sequence ID" value="SIS97522.1"/>
    <property type="molecule type" value="Genomic_DNA"/>
</dbReference>
<dbReference type="Pfam" id="PF25601">
    <property type="entry name" value="AAA_lid_14"/>
    <property type="match status" value="1"/>
</dbReference>
<dbReference type="PANTHER" id="PTHR32071">
    <property type="entry name" value="TRANSCRIPTIONAL REGULATORY PROTEIN"/>
    <property type="match status" value="1"/>
</dbReference>
<dbReference type="InterPro" id="IPR009057">
    <property type="entry name" value="Homeodomain-like_sf"/>
</dbReference>
<dbReference type="Gene3D" id="1.10.10.60">
    <property type="entry name" value="Homeodomain-like"/>
    <property type="match status" value="1"/>
</dbReference>
<reference evidence="9" key="1">
    <citation type="submission" date="2017-01" db="EMBL/GenBank/DDBJ databases">
        <authorList>
            <person name="Varghese N."/>
            <person name="Submissions S."/>
        </authorList>
    </citation>
    <scope>NUCLEOTIDE SEQUENCE [LARGE SCALE GENOMIC DNA]</scope>
    <source>
        <strain evidence="9">DSM 21054</strain>
    </source>
</reference>
<gene>
    <name evidence="8" type="ORF">SAMN05421788_102430</name>
</gene>
<proteinExistence type="predicted"/>
<dbReference type="PROSITE" id="PS50045">
    <property type="entry name" value="SIGMA54_INTERACT_4"/>
    <property type="match status" value="1"/>
</dbReference>
<dbReference type="AlphaFoldDB" id="A0A1N7NGU9"/>
<dbReference type="SUPFAM" id="SSF52540">
    <property type="entry name" value="P-loop containing nucleoside triphosphate hydrolases"/>
    <property type="match status" value="1"/>
</dbReference>
<evidence type="ECO:0000256" key="6">
    <source>
        <dbReference type="ARBA" id="ARBA00023163"/>
    </source>
</evidence>
<dbReference type="Pfam" id="PF00158">
    <property type="entry name" value="Sigma54_activat"/>
    <property type="match status" value="1"/>
</dbReference>
<dbReference type="InterPro" id="IPR003593">
    <property type="entry name" value="AAA+_ATPase"/>
</dbReference>
<evidence type="ECO:0000256" key="2">
    <source>
        <dbReference type="ARBA" id="ARBA00022840"/>
    </source>
</evidence>
<dbReference type="InterPro" id="IPR027417">
    <property type="entry name" value="P-loop_NTPase"/>
</dbReference>
<feature type="domain" description="Sigma-54 factor interaction" evidence="7">
    <location>
        <begin position="895"/>
        <end position="1124"/>
    </location>
</feature>
<dbReference type="CDD" id="cd00009">
    <property type="entry name" value="AAA"/>
    <property type="match status" value="1"/>
</dbReference>
<dbReference type="GO" id="GO:0006355">
    <property type="term" value="P:regulation of DNA-templated transcription"/>
    <property type="evidence" value="ECO:0007669"/>
    <property type="project" value="InterPro"/>
</dbReference>
<dbReference type="InterPro" id="IPR025944">
    <property type="entry name" value="Sigma_54_int_dom_CS"/>
</dbReference>
<evidence type="ECO:0000259" key="7">
    <source>
        <dbReference type="PROSITE" id="PS50045"/>
    </source>
</evidence>
<keyword evidence="4 8" id="KW-0238">DNA-binding</keyword>
<name>A0A1N7NGU9_9BACT</name>
<organism evidence="8 9">
    <name type="scientific">Filimonas lacunae</name>
    <dbReference type="NCBI Taxonomy" id="477680"/>
    <lineage>
        <taxon>Bacteria</taxon>
        <taxon>Pseudomonadati</taxon>
        <taxon>Bacteroidota</taxon>
        <taxon>Chitinophagia</taxon>
        <taxon>Chitinophagales</taxon>
        <taxon>Chitinophagaceae</taxon>
        <taxon>Filimonas</taxon>
    </lineage>
</organism>
<dbReference type="SUPFAM" id="SSF55781">
    <property type="entry name" value="GAF domain-like"/>
    <property type="match status" value="2"/>
</dbReference>
<dbReference type="InterPro" id="IPR025943">
    <property type="entry name" value="Sigma_54_int_dom_ATP-bd_2"/>
</dbReference>
<dbReference type="FunFam" id="3.40.50.300:FF:000006">
    <property type="entry name" value="DNA-binding transcriptional regulator NtrC"/>
    <property type="match status" value="1"/>
</dbReference>
<dbReference type="Gene3D" id="3.40.50.300">
    <property type="entry name" value="P-loop containing nucleotide triphosphate hydrolases"/>
    <property type="match status" value="1"/>
</dbReference>
<dbReference type="InterPro" id="IPR002078">
    <property type="entry name" value="Sigma_54_int"/>
</dbReference>
<evidence type="ECO:0000256" key="1">
    <source>
        <dbReference type="ARBA" id="ARBA00022741"/>
    </source>
</evidence>
<protein>
    <submittedName>
        <fullName evidence="8">Transcriptional regulator containing GAF, AAA-type ATPase, and DNA-binding Fis domains</fullName>
    </submittedName>
</protein>
<keyword evidence="1" id="KW-0547">Nucleotide-binding</keyword>
<dbReference type="GO" id="GO:0005524">
    <property type="term" value="F:ATP binding"/>
    <property type="evidence" value="ECO:0007669"/>
    <property type="project" value="UniProtKB-KW"/>
</dbReference>